<feature type="domain" description="Ig-like" evidence="4">
    <location>
        <begin position="278"/>
        <end position="366"/>
    </location>
</feature>
<evidence type="ECO:0000259" key="4">
    <source>
        <dbReference type="PROSITE" id="PS50835"/>
    </source>
</evidence>
<sequence length="553" mass="62922">MSCFSLLALQKKGDTPTFMSKLEPIEITEGDDFQLSCNVTGRPQPEVQWFRDEVLIKPSRRFKASYDGNVSALTVKEAELDDDGVYKCVVTNNFGSVSSKADVTVLKKHLRPERDYAPIFEEKQFLEPLEIQVRQPVEVSYHVRGRPKPTVTWWKNGKELRDGKHVEIRSGGTYHTLYILRSEEEDAGSYKCLARNDVGSAERLFEVQVEEPSVTWYRNKNEIVPDGRSRTTFDGETYKLILQDIKIKDAGQYECIASNPIGKAFCTAEMTVNKREAPVFVSKLRPLFVTEGDNVSWMCKVAGMPRPTVEWYRDNQPLRADTRWKMDFDGRVCSLFLSEADCKDKGVYNCVITNSAGSAFSSAELQVDKKANKPKVIEKMNDVQTVEGTEARFDVRFSGLPRPEVTWYRNSIKVRNESRFHLSEDGDRYSLTITDTKLVDTGTYKCVATNEGGKITSRGDLDVRERQFAPEFYGDDELKEPVVVQESDAINFKVRVRGKPVPTIVWYKDGEMVRDVRRFEIRSRGDIYTFATYSASAEDAGTYTCEASNKLGK</sequence>
<evidence type="ECO:0000256" key="1">
    <source>
        <dbReference type="ARBA" id="ARBA00004496"/>
    </source>
</evidence>
<dbReference type="HOGENOM" id="CLU_500227_0_0_1"/>
<feature type="domain" description="Ig-like" evidence="4">
    <location>
        <begin position="470"/>
        <end position="553"/>
    </location>
</feature>
<keyword evidence="3" id="KW-0393">Immunoglobulin domain</keyword>
<feature type="non-terminal residue" evidence="5">
    <location>
        <position position="1"/>
    </location>
</feature>
<dbReference type="InParanoid" id="A7RGL7"/>
<dbReference type="PANTHER" id="PTHR47633">
    <property type="entry name" value="IMMUNOGLOBULIN"/>
    <property type="match status" value="1"/>
</dbReference>
<reference evidence="5 6" key="1">
    <citation type="journal article" date="2007" name="Science">
        <title>Sea anemone genome reveals ancestral eumetazoan gene repertoire and genomic organization.</title>
        <authorList>
            <person name="Putnam N.H."/>
            <person name="Srivastava M."/>
            <person name="Hellsten U."/>
            <person name="Dirks B."/>
            <person name="Chapman J."/>
            <person name="Salamov A."/>
            <person name="Terry A."/>
            <person name="Shapiro H."/>
            <person name="Lindquist E."/>
            <person name="Kapitonov V.V."/>
            <person name="Jurka J."/>
            <person name="Genikhovich G."/>
            <person name="Grigoriev I.V."/>
            <person name="Lucas S.M."/>
            <person name="Steele R.E."/>
            <person name="Finnerty J.R."/>
            <person name="Technau U."/>
            <person name="Martindale M.Q."/>
            <person name="Rokhsar D.S."/>
        </authorList>
    </citation>
    <scope>NUCLEOTIDE SEQUENCE [LARGE SCALE GENOMIC DNA]</scope>
    <source>
        <strain evidence="6">CH2 X CH6</strain>
    </source>
</reference>
<evidence type="ECO:0000256" key="2">
    <source>
        <dbReference type="ARBA" id="ARBA00022490"/>
    </source>
</evidence>
<dbReference type="InterPro" id="IPR036179">
    <property type="entry name" value="Ig-like_dom_sf"/>
</dbReference>
<dbReference type="EMBL" id="DS469509">
    <property type="protein sequence ID" value="EDO49553.1"/>
    <property type="molecule type" value="Genomic_DNA"/>
</dbReference>
<evidence type="ECO:0000313" key="5">
    <source>
        <dbReference type="EMBL" id="EDO49553.1"/>
    </source>
</evidence>
<dbReference type="STRING" id="45351.A7RGL7"/>
<dbReference type="AlphaFoldDB" id="A7RGL7"/>
<dbReference type="GO" id="GO:0045989">
    <property type="term" value="P:positive regulation of striated muscle contraction"/>
    <property type="evidence" value="ECO:0007669"/>
    <property type="project" value="UniProtKB-ARBA"/>
</dbReference>
<protein>
    <recommendedName>
        <fullName evidence="4">Ig-like domain-containing protein</fullName>
    </recommendedName>
</protein>
<keyword evidence="2" id="KW-0963">Cytoplasm</keyword>
<dbReference type="InterPro" id="IPR003599">
    <property type="entry name" value="Ig_sub"/>
</dbReference>
<comment type="subcellular location">
    <subcellularLocation>
        <location evidence="1">Cytoplasm</location>
    </subcellularLocation>
</comment>
<dbReference type="Pfam" id="PF07679">
    <property type="entry name" value="I-set"/>
    <property type="match status" value="6"/>
</dbReference>
<dbReference type="CDD" id="cd00096">
    <property type="entry name" value="Ig"/>
    <property type="match status" value="2"/>
</dbReference>
<dbReference type="GO" id="GO:0060298">
    <property type="term" value="P:positive regulation of sarcomere organization"/>
    <property type="evidence" value="ECO:0007669"/>
    <property type="project" value="UniProtKB-ARBA"/>
</dbReference>
<evidence type="ECO:0000256" key="3">
    <source>
        <dbReference type="ARBA" id="ARBA00023319"/>
    </source>
</evidence>
<evidence type="ECO:0000313" key="6">
    <source>
        <dbReference type="Proteomes" id="UP000001593"/>
    </source>
</evidence>
<name>A7RGL7_NEMVE</name>
<gene>
    <name evidence="5" type="ORF">NEMVEDRAFT_v1g80526</name>
</gene>
<dbReference type="SMART" id="SM00408">
    <property type="entry name" value="IGc2"/>
    <property type="match status" value="6"/>
</dbReference>
<dbReference type="FunFam" id="2.60.40.10:FF:000107">
    <property type="entry name" value="Myosin, light chain kinase a"/>
    <property type="match status" value="2"/>
</dbReference>
<dbReference type="GO" id="GO:0005737">
    <property type="term" value="C:cytoplasm"/>
    <property type="evidence" value="ECO:0007669"/>
    <property type="project" value="UniProtKB-SubCell"/>
</dbReference>
<dbReference type="SMART" id="SM00409">
    <property type="entry name" value="IG"/>
    <property type="match status" value="6"/>
</dbReference>
<feature type="domain" description="Ig-like" evidence="4">
    <location>
        <begin position="147"/>
        <end position="273"/>
    </location>
</feature>
<dbReference type="FunFam" id="2.60.40.10:FF:000425">
    <property type="entry name" value="Myosin light chain kinase"/>
    <property type="match status" value="4"/>
</dbReference>
<dbReference type="Proteomes" id="UP000001593">
    <property type="component" value="Unassembled WGS sequence"/>
</dbReference>
<dbReference type="InterPro" id="IPR013098">
    <property type="entry name" value="Ig_I-set"/>
</dbReference>
<dbReference type="PROSITE" id="PS50835">
    <property type="entry name" value="IG_LIKE"/>
    <property type="match status" value="5"/>
</dbReference>
<dbReference type="SUPFAM" id="SSF48726">
    <property type="entry name" value="Immunoglobulin"/>
    <property type="match status" value="6"/>
</dbReference>
<accession>A7RGL7</accession>
<dbReference type="InterPro" id="IPR013783">
    <property type="entry name" value="Ig-like_fold"/>
</dbReference>
<proteinExistence type="predicted"/>
<dbReference type="InterPro" id="IPR003598">
    <property type="entry name" value="Ig_sub2"/>
</dbReference>
<feature type="domain" description="Ig-like" evidence="4">
    <location>
        <begin position="16"/>
        <end position="104"/>
    </location>
</feature>
<dbReference type="eggNOG" id="KOG0613">
    <property type="taxonomic scope" value="Eukaryota"/>
</dbReference>
<organism evidence="5 6">
    <name type="scientific">Nematostella vectensis</name>
    <name type="common">Starlet sea anemone</name>
    <dbReference type="NCBI Taxonomy" id="45351"/>
    <lineage>
        <taxon>Eukaryota</taxon>
        <taxon>Metazoa</taxon>
        <taxon>Cnidaria</taxon>
        <taxon>Anthozoa</taxon>
        <taxon>Hexacorallia</taxon>
        <taxon>Actiniaria</taxon>
        <taxon>Edwardsiidae</taxon>
        <taxon>Nematostella</taxon>
    </lineage>
</organism>
<dbReference type="InterPro" id="IPR007110">
    <property type="entry name" value="Ig-like_dom"/>
</dbReference>
<dbReference type="Gene3D" id="2.60.40.10">
    <property type="entry name" value="Immunoglobulins"/>
    <property type="match status" value="6"/>
</dbReference>
<keyword evidence="6" id="KW-1185">Reference proteome</keyword>
<feature type="domain" description="Ig-like" evidence="4">
    <location>
        <begin position="374"/>
        <end position="462"/>
    </location>
</feature>
<dbReference type="OMA" id="KEISCMA"/>